<reference evidence="1" key="2">
    <citation type="submission" date="2025-09" db="UniProtKB">
        <authorList>
            <consortium name="EnsemblPlants"/>
        </authorList>
    </citation>
    <scope>IDENTIFICATION</scope>
</reference>
<sequence>MAEEITRLASIQLASVPEETTSSFAGLTEETGSQASIQLASVPEDTTSSFAGLEAQSYRESIRSVVWPDWRIRSTLSSLSGQSGSNYSSNSGASSSNISGASAGTTDFGADELTKIAHRMVSDGYTQRMVQAFKSNGKQDGSLETWFAELDIEWVFQWREYWQHPCLQEFAERWIRALTIIIVSIKELAADFHDTLAVGRFGEVSISAMFVFIDAVYQFSKVENLHTLLQMYICISNASYDILTMHETSWDDKTCEEISDLLETEGNKLMLSMYRIMRDVKDTLMKDKGRTWDYQREGHWVVDTTDNDDSWAIEIMRGGGEVHKKTRLMVDYIALMRKAHASARSHNTAELRELICYGIDYLKDLLLRKSELCSDPRIRYLFLVNNSYFIEQVYGPSTSLDVELFSAHHPRVTLTPECEKYMDSYLESSWGHVMSCISSSNFPGPLGRWINTSSIAKFQSVFRKTYQAQKFWKVPDPRIRSFLWETIAKRVISGYRDYLKEHPYLEKQVSGGSNSPEVFEEMLGQLFEG</sequence>
<keyword evidence="2" id="KW-1185">Reference proteome</keyword>
<dbReference type="EnsemblPlants" id="AVESA.00010b.r2.5DG0938500.1">
    <property type="protein sequence ID" value="AVESA.00010b.r2.5DG0938500.1.CDS.1"/>
    <property type="gene ID" value="AVESA.00010b.r2.5DG0938500"/>
</dbReference>
<protein>
    <submittedName>
        <fullName evidence="1">Uncharacterized protein</fullName>
    </submittedName>
</protein>
<dbReference type="Proteomes" id="UP001732700">
    <property type="component" value="Chromosome 5D"/>
</dbReference>
<evidence type="ECO:0000313" key="1">
    <source>
        <dbReference type="EnsemblPlants" id="AVESA.00010b.r2.5DG0938500.1.CDS.1"/>
    </source>
</evidence>
<name>A0ACD5YA74_AVESA</name>
<accession>A0ACD5YA74</accession>
<organism evidence="1 2">
    <name type="scientific">Avena sativa</name>
    <name type="common">Oat</name>
    <dbReference type="NCBI Taxonomy" id="4498"/>
    <lineage>
        <taxon>Eukaryota</taxon>
        <taxon>Viridiplantae</taxon>
        <taxon>Streptophyta</taxon>
        <taxon>Embryophyta</taxon>
        <taxon>Tracheophyta</taxon>
        <taxon>Spermatophyta</taxon>
        <taxon>Magnoliopsida</taxon>
        <taxon>Liliopsida</taxon>
        <taxon>Poales</taxon>
        <taxon>Poaceae</taxon>
        <taxon>BOP clade</taxon>
        <taxon>Pooideae</taxon>
        <taxon>Poodae</taxon>
        <taxon>Poeae</taxon>
        <taxon>Poeae Chloroplast Group 1 (Aveneae type)</taxon>
        <taxon>Aveninae</taxon>
        <taxon>Avena</taxon>
    </lineage>
</organism>
<evidence type="ECO:0000313" key="2">
    <source>
        <dbReference type="Proteomes" id="UP001732700"/>
    </source>
</evidence>
<proteinExistence type="predicted"/>
<reference evidence="1" key="1">
    <citation type="submission" date="2021-05" db="EMBL/GenBank/DDBJ databases">
        <authorList>
            <person name="Scholz U."/>
            <person name="Mascher M."/>
            <person name="Fiebig A."/>
        </authorList>
    </citation>
    <scope>NUCLEOTIDE SEQUENCE [LARGE SCALE GENOMIC DNA]</scope>
</reference>